<dbReference type="SMART" id="SM00382">
    <property type="entry name" value="AAA"/>
    <property type="match status" value="1"/>
</dbReference>
<reference evidence="3 4" key="2">
    <citation type="submission" date="2012-08" db="EMBL/GenBank/DDBJ databases">
        <authorList>
            <person name="Gan P.H.P."/>
            <person name="Ikeda K."/>
            <person name="Irieda H."/>
            <person name="Narusaka M."/>
            <person name="O'Connell R.J."/>
            <person name="Narusaka Y."/>
            <person name="Takano Y."/>
            <person name="Kubo Y."/>
            <person name="Shirasu K."/>
        </authorList>
    </citation>
    <scope>NUCLEOTIDE SEQUENCE [LARGE SCALE GENOMIC DNA]</scope>
    <source>
        <strain evidence="3 4">Nara gc5</strain>
    </source>
</reference>
<gene>
    <name evidence="2" type="ORF">CGGC5_3428</name>
    <name evidence="3" type="ORF">CGGC5_v012755</name>
</gene>
<name>L2GFN2_COLFN</name>
<dbReference type="InterPro" id="IPR056599">
    <property type="entry name" value="AAA_lid_fung"/>
</dbReference>
<dbReference type="Pfam" id="PF23232">
    <property type="entry name" value="AAA_lid_13"/>
    <property type="match status" value="1"/>
</dbReference>
<reference evidence="2" key="1">
    <citation type="submission" date="2012-08" db="EMBL/GenBank/DDBJ databases">
        <title>Genome analysis of Colletotrichum orbiculare and Colletotrichum fructicola.</title>
        <authorList>
            <person name="Gan P.H.P."/>
            <person name="Ikeda K."/>
            <person name="Irieda H."/>
            <person name="Narusaka M."/>
            <person name="O'Connell R.J."/>
            <person name="Narusaka Y."/>
            <person name="Takano Y."/>
            <person name="Kubo Y."/>
            <person name="Shirasu K."/>
        </authorList>
    </citation>
    <scope>NUCLEOTIDE SEQUENCE</scope>
    <source>
        <strain evidence="2">Nara gc5</strain>
    </source>
</reference>
<dbReference type="STRING" id="1213859.L2GFN2"/>
<keyword evidence="3" id="KW-0132">Cell division</keyword>
<dbReference type="Pfam" id="PF00004">
    <property type="entry name" value="AAA"/>
    <property type="match status" value="1"/>
</dbReference>
<dbReference type="InterPro" id="IPR054289">
    <property type="entry name" value="DUF7025"/>
</dbReference>
<dbReference type="CDD" id="cd19481">
    <property type="entry name" value="RecA-like_protease"/>
    <property type="match status" value="1"/>
</dbReference>
<sequence length="651" mass="74642">MASPDVAVGTKPEFRAYHALHKKDGKVTTEPMPEPFGPSRYSNATNTDSSYALVIKRTFTKESPYEPKSVTLTVNSSFLLQAFRDVIRSYPTVASDFLSPFDLESPFQMLMHYWEELKTYGEETDNSDMRIHLGLLFQFMFHELGAHRQTLLSMLQKKQVTFSTAWALFRPGTLLYTKVLHYPWVLVCKKTAYEQNKSIGPYLEVHATYTDFNGTDVGEATHIIRIAQKQQFGGDSPAFITDLPIYPRRYLEDEGLDAQLEERGRKFLRFQEMSVEAYDGIAQYKKEPPYSYYHWEMESFSDIWLPYTECGRVVVDRKTFQNDFYKSVGSMRKVRNPSLNTCPPYVFGFSLSRKLWCRFFLDNLDPVEWIDNAWDSLILEKKQKSVIQALITSHTYPDNPRNQPEQKGKGLVVLLHGTPGCGKTLTAELAAEAQKTALIIASLGELNRENSAIMFERELQRFMQYATIWKAVLLLDEADVFLEKREDNPGSAERNALVAVFLKQLEYFSGIVFLTTNRLRTFDAAMSSRVHLALGYKAPDIETRRQLWVQCLSKLPAEEIDFDDVDDVSMNFVDQKLNGREISNAVNTARTMARFEGKKLQTRHIDQVLSLRAGFQEDLKAEGRKHTWPAGGANVLRRTGSIIDEVDEYVS</sequence>
<evidence type="ECO:0000313" key="3">
    <source>
        <dbReference type="EMBL" id="KAF4479038.1"/>
    </source>
</evidence>
<keyword evidence="3" id="KW-0131">Cell cycle</keyword>
<dbReference type="GO" id="GO:0051301">
    <property type="term" value="P:cell division"/>
    <property type="evidence" value="ECO:0007669"/>
    <property type="project" value="UniProtKB-KW"/>
</dbReference>
<dbReference type="HOGENOM" id="CLU_004471_6_2_1"/>
<dbReference type="PANTHER" id="PTHR46411">
    <property type="entry name" value="FAMILY ATPASE, PUTATIVE-RELATED"/>
    <property type="match status" value="1"/>
</dbReference>
<dbReference type="SUPFAM" id="SSF52540">
    <property type="entry name" value="P-loop containing nucleoside triphosphate hydrolases"/>
    <property type="match status" value="1"/>
</dbReference>
<reference evidence="3 4" key="3">
    <citation type="submission" date="2020-04" db="EMBL/GenBank/DDBJ databases">
        <title>Genome sequencing and assembly of multiple isolates from the Colletotrichum gloeosporioides species complex.</title>
        <authorList>
            <person name="Gan P."/>
            <person name="Shirasu K."/>
        </authorList>
    </citation>
    <scope>NUCLEOTIDE SEQUENCE [LARGE SCALE GENOMIC DNA]</scope>
    <source>
        <strain evidence="3 4">Nara gc5</strain>
    </source>
</reference>
<dbReference type="AlphaFoldDB" id="L2GFN2"/>
<accession>L2GFN2</accession>
<dbReference type="InterPro" id="IPR027417">
    <property type="entry name" value="P-loop_NTPase"/>
</dbReference>
<dbReference type="OrthoDB" id="10042665at2759"/>
<evidence type="ECO:0000313" key="4">
    <source>
        <dbReference type="Proteomes" id="UP000011096"/>
    </source>
</evidence>
<dbReference type="PANTHER" id="PTHR46411:SF3">
    <property type="entry name" value="AAA+ ATPASE DOMAIN-CONTAINING PROTEIN"/>
    <property type="match status" value="1"/>
</dbReference>
<dbReference type="InParanoid" id="L2GFN2"/>
<keyword evidence="4" id="KW-1185">Reference proteome</keyword>
<dbReference type="Gene3D" id="3.40.50.300">
    <property type="entry name" value="P-loop containing nucleotide triphosphate hydrolases"/>
    <property type="match status" value="1"/>
</dbReference>
<proteinExistence type="predicted"/>
<feature type="domain" description="AAA+ ATPase" evidence="1">
    <location>
        <begin position="409"/>
        <end position="540"/>
    </location>
</feature>
<dbReference type="GO" id="GO:0016887">
    <property type="term" value="F:ATP hydrolysis activity"/>
    <property type="evidence" value="ECO:0007669"/>
    <property type="project" value="InterPro"/>
</dbReference>
<organism evidence="2">
    <name type="scientific">Colletotrichum fructicola (strain Nara gc5)</name>
    <name type="common">Anthracnose fungus</name>
    <name type="synonym">Colletotrichum gloeosporioides (strain Nara gc5)</name>
    <dbReference type="NCBI Taxonomy" id="1213859"/>
    <lineage>
        <taxon>Eukaryota</taxon>
        <taxon>Fungi</taxon>
        <taxon>Dikarya</taxon>
        <taxon>Ascomycota</taxon>
        <taxon>Pezizomycotina</taxon>
        <taxon>Sordariomycetes</taxon>
        <taxon>Hypocreomycetidae</taxon>
        <taxon>Glomerellales</taxon>
        <taxon>Glomerellaceae</taxon>
        <taxon>Colletotrichum</taxon>
        <taxon>Colletotrichum gloeosporioides species complex</taxon>
    </lineage>
</organism>
<dbReference type="EMBL" id="KB020487">
    <property type="protein sequence ID" value="ELA37215.1"/>
    <property type="molecule type" value="Genomic_DNA"/>
</dbReference>
<evidence type="ECO:0000313" key="2">
    <source>
        <dbReference type="EMBL" id="ELA37215.1"/>
    </source>
</evidence>
<protein>
    <submittedName>
        <fullName evidence="2">AAA family</fullName>
    </submittedName>
    <submittedName>
        <fullName evidence="3">Cell division cycle protein 48-like protein</fullName>
    </submittedName>
</protein>
<dbReference type="Pfam" id="PF22942">
    <property type="entry name" value="DUF7025"/>
    <property type="match status" value="1"/>
</dbReference>
<dbReference type="EMBL" id="ANPB02000007">
    <property type="protein sequence ID" value="KAF4479038.1"/>
    <property type="molecule type" value="Genomic_DNA"/>
</dbReference>
<dbReference type="Proteomes" id="UP000011096">
    <property type="component" value="Unassembled WGS sequence"/>
</dbReference>
<dbReference type="GO" id="GO:0005524">
    <property type="term" value="F:ATP binding"/>
    <property type="evidence" value="ECO:0007669"/>
    <property type="project" value="InterPro"/>
</dbReference>
<dbReference type="InterPro" id="IPR003959">
    <property type="entry name" value="ATPase_AAA_core"/>
</dbReference>
<dbReference type="InterPro" id="IPR003593">
    <property type="entry name" value="AAA+_ATPase"/>
</dbReference>
<evidence type="ECO:0000259" key="1">
    <source>
        <dbReference type="SMART" id="SM00382"/>
    </source>
</evidence>